<dbReference type="PROSITE" id="PS51257">
    <property type="entry name" value="PROKAR_LIPOPROTEIN"/>
    <property type="match status" value="1"/>
</dbReference>
<dbReference type="EMBL" id="LQPE01000010">
    <property type="protein sequence ID" value="ORW11106.1"/>
    <property type="molecule type" value="Genomic_DNA"/>
</dbReference>
<dbReference type="OrthoDB" id="4693094at2"/>
<name>A0A1X1YJ14_9MYCO</name>
<evidence type="ECO:0000313" key="2">
    <source>
        <dbReference type="EMBL" id="ORW11106.1"/>
    </source>
</evidence>
<accession>A0A1X1YJ14</accession>
<sequence length="299" mass="31301">MSRATVLACLALGAYGGMNAAATSCSPQAAVTPTQLDATINRSTAVEGFADAYVNVFLAGNTNNPAALAAFTGADITASALPVTVIKTAPWSATPQPSGFNNVDYWSVVVGAFVKPVAKAPELRFYQVPVAVILGAPRATSAPAIINGPDLGYDIRLAYPAQITPGGDAYQTIADFLTTWLTATRDHPASGDISRYSTSPSIKPFEHAPFTTISVQSIFAATDIPANASNGTTTRILVTAKGKADDRTEQTLTYPLTLTRQSNKWFISDIDLAPKLSGHITKATPTQATPTTTSPPKVR</sequence>
<protein>
    <recommendedName>
        <fullName evidence="4">Conjugal transfer protein</fullName>
    </recommendedName>
</protein>
<dbReference type="InterPro" id="IPR024735">
    <property type="entry name" value="TcpC"/>
</dbReference>
<dbReference type="Proteomes" id="UP000193487">
    <property type="component" value="Unassembled WGS sequence"/>
</dbReference>
<evidence type="ECO:0008006" key="4">
    <source>
        <dbReference type="Google" id="ProtNLM"/>
    </source>
</evidence>
<gene>
    <name evidence="2" type="ORF">AWC14_19545</name>
</gene>
<reference evidence="2 3" key="1">
    <citation type="submission" date="2016-01" db="EMBL/GenBank/DDBJ databases">
        <title>The new phylogeny of the genus Mycobacterium.</title>
        <authorList>
            <person name="Tarcisio F."/>
            <person name="Conor M."/>
            <person name="Antonella G."/>
            <person name="Elisabetta G."/>
            <person name="Giulia F.S."/>
            <person name="Sara T."/>
            <person name="Anna F."/>
            <person name="Clotilde B."/>
            <person name="Roberto B."/>
            <person name="Veronica D.S."/>
            <person name="Fabio R."/>
            <person name="Monica P."/>
            <person name="Olivier J."/>
            <person name="Enrico T."/>
            <person name="Nicola S."/>
        </authorList>
    </citation>
    <scope>NUCLEOTIDE SEQUENCE [LARGE SCALE GENOMIC DNA]</scope>
    <source>
        <strain evidence="2 3">DSM 45166</strain>
    </source>
</reference>
<dbReference type="AlphaFoldDB" id="A0A1X1YJ14"/>
<feature type="signal peptide" evidence="1">
    <location>
        <begin position="1"/>
        <end position="20"/>
    </location>
</feature>
<feature type="chain" id="PRO_5039148233" description="Conjugal transfer protein" evidence="1">
    <location>
        <begin position="21"/>
        <end position="299"/>
    </location>
</feature>
<proteinExistence type="predicted"/>
<comment type="caution">
    <text evidence="2">The sequence shown here is derived from an EMBL/GenBank/DDBJ whole genome shotgun (WGS) entry which is preliminary data.</text>
</comment>
<keyword evidence="1" id="KW-0732">Signal</keyword>
<evidence type="ECO:0000256" key="1">
    <source>
        <dbReference type="SAM" id="SignalP"/>
    </source>
</evidence>
<evidence type="ECO:0000313" key="3">
    <source>
        <dbReference type="Proteomes" id="UP000193487"/>
    </source>
</evidence>
<organism evidence="2 3">
    <name type="scientific">Mycobacterium kyorinense</name>
    <dbReference type="NCBI Taxonomy" id="487514"/>
    <lineage>
        <taxon>Bacteria</taxon>
        <taxon>Bacillati</taxon>
        <taxon>Actinomycetota</taxon>
        <taxon>Actinomycetes</taxon>
        <taxon>Mycobacteriales</taxon>
        <taxon>Mycobacteriaceae</taxon>
        <taxon>Mycobacterium</taxon>
    </lineage>
</organism>
<keyword evidence="3" id="KW-1185">Reference proteome</keyword>
<dbReference type="Pfam" id="PF12642">
    <property type="entry name" value="TpcC"/>
    <property type="match status" value="1"/>
</dbReference>